<reference evidence="1" key="2">
    <citation type="journal article" date="2015" name="Data Brief">
        <title>Shoot transcriptome of the giant reed, Arundo donax.</title>
        <authorList>
            <person name="Barrero R.A."/>
            <person name="Guerrero F.D."/>
            <person name="Moolhuijzen P."/>
            <person name="Goolsby J.A."/>
            <person name="Tidwell J."/>
            <person name="Bellgard S.E."/>
            <person name="Bellgard M.I."/>
        </authorList>
    </citation>
    <scope>NUCLEOTIDE SEQUENCE</scope>
    <source>
        <tissue evidence="1">Shoot tissue taken approximately 20 cm above the soil surface</tissue>
    </source>
</reference>
<accession>A0A0A8ZP09</accession>
<sequence>MNDRCDESAELVQRLVFCSIPVVKSYPTNHIKPGDPLN</sequence>
<organism evidence="1">
    <name type="scientific">Arundo donax</name>
    <name type="common">Giant reed</name>
    <name type="synonym">Donax arundinaceus</name>
    <dbReference type="NCBI Taxonomy" id="35708"/>
    <lineage>
        <taxon>Eukaryota</taxon>
        <taxon>Viridiplantae</taxon>
        <taxon>Streptophyta</taxon>
        <taxon>Embryophyta</taxon>
        <taxon>Tracheophyta</taxon>
        <taxon>Spermatophyta</taxon>
        <taxon>Magnoliopsida</taxon>
        <taxon>Liliopsida</taxon>
        <taxon>Poales</taxon>
        <taxon>Poaceae</taxon>
        <taxon>PACMAD clade</taxon>
        <taxon>Arundinoideae</taxon>
        <taxon>Arundineae</taxon>
        <taxon>Arundo</taxon>
    </lineage>
</organism>
<dbReference type="AlphaFoldDB" id="A0A0A8ZP09"/>
<name>A0A0A8ZP09_ARUDO</name>
<protein>
    <submittedName>
        <fullName evidence="1">Uncharacterized protein</fullName>
    </submittedName>
</protein>
<proteinExistence type="predicted"/>
<evidence type="ECO:0000313" key="1">
    <source>
        <dbReference type="EMBL" id="JAD36567.1"/>
    </source>
</evidence>
<reference evidence="1" key="1">
    <citation type="submission" date="2014-09" db="EMBL/GenBank/DDBJ databases">
        <authorList>
            <person name="Magalhaes I.L.F."/>
            <person name="Oliveira U."/>
            <person name="Santos F.R."/>
            <person name="Vidigal T.H.D.A."/>
            <person name="Brescovit A.D."/>
            <person name="Santos A.J."/>
        </authorList>
    </citation>
    <scope>NUCLEOTIDE SEQUENCE</scope>
    <source>
        <tissue evidence="1">Shoot tissue taken approximately 20 cm above the soil surface</tissue>
    </source>
</reference>
<dbReference type="EMBL" id="GBRH01261328">
    <property type="protein sequence ID" value="JAD36567.1"/>
    <property type="molecule type" value="Transcribed_RNA"/>
</dbReference>